<dbReference type="KEGG" id="yrh:AABB31_10445"/>
<name>A0AAN0MG48_9RHOB</name>
<accession>A0AAN0MG48</accession>
<protein>
    <submittedName>
        <fullName evidence="1">Uncharacterized protein</fullName>
    </submittedName>
</protein>
<organism evidence="1 2">
    <name type="scientific">Yoonia rhodophyticola</name>
    <dbReference type="NCBI Taxonomy" id="3137370"/>
    <lineage>
        <taxon>Bacteria</taxon>
        <taxon>Pseudomonadati</taxon>
        <taxon>Pseudomonadota</taxon>
        <taxon>Alphaproteobacteria</taxon>
        <taxon>Rhodobacterales</taxon>
        <taxon>Paracoccaceae</taxon>
        <taxon>Yoonia</taxon>
    </lineage>
</organism>
<reference evidence="1" key="1">
    <citation type="submission" date="2024-08" db="EMBL/GenBank/DDBJ databases">
        <title>Phylogenomic analyses of a clade within the roseobacter group suggest taxonomic reassignments of species of the genera Aestuariivita, Citreicella, Loktanella, Nautella, Pelagibaca, Ruegeria, Thalassobius, Thiobacimonas and Tropicibacter, and the proposal o.</title>
        <authorList>
            <person name="Jeon C.O."/>
        </authorList>
    </citation>
    <scope>NUCLEOTIDE SEQUENCE</scope>
    <source>
        <strain evidence="1">SS1-5</strain>
    </source>
</reference>
<sequence>MAGHKDVQFNTLFLNDFIFKIRTECPFAHRNAQALAMRVFIRDRCVNDAPEKGAALTQGEADKPCAQRPFGVQDALTQKWGDGDQGCPEHSLCADDVLDLNKPQLLHKDAPFRIARQ</sequence>
<gene>
    <name evidence="1" type="ORF">AABB31_10445</name>
</gene>
<evidence type="ECO:0000313" key="2">
    <source>
        <dbReference type="Proteomes" id="UP001470809"/>
    </source>
</evidence>
<evidence type="ECO:0000313" key="1">
    <source>
        <dbReference type="EMBL" id="WZU69218.1"/>
    </source>
</evidence>
<dbReference type="RefSeq" id="WP_342078509.1">
    <property type="nucleotide sequence ID" value="NZ_CP151767.2"/>
</dbReference>
<dbReference type="Proteomes" id="UP001470809">
    <property type="component" value="Chromosome"/>
</dbReference>
<dbReference type="AlphaFoldDB" id="A0AAN0MG48"/>
<dbReference type="EMBL" id="CP151767">
    <property type="protein sequence ID" value="WZU69218.1"/>
    <property type="molecule type" value="Genomic_DNA"/>
</dbReference>
<proteinExistence type="predicted"/>
<keyword evidence="2" id="KW-1185">Reference proteome</keyword>